<dbReference type="Gene3D" id="1.10.10.580">
    <property type="entry name" value="Structural maintenance of chromosome 1. Chain E"/>
    <property type="match status" value="1"/>
</dbReference>
<feature type="region of interest" description="Disordered" evidence="7">
    <location>
        <begin position="137"/>
        <end position="169"/>
    </location>
</feature>
<dbReference type="Pfam" id="PF04824">
    <property type="entry name" value="Rad21_Rec8"/>
    <property type="match status" value="1"/>
</dbReference>
<feature type="compositionally biased region" description="Polar residues" evidence="7">
    <location>
        <begin position="137"/>
        <end position="155"/>
    </location>
</feature>
<feature type="compositionally biased region" description="Acidic residues" evidence="7">
    <location>
        <begin position="1464"/>
        <end position="1479"/>
    </location>
</feature>
<evidence type="ECO:0000259" key="8">
    <source>
        <dbReference type="Pfam" id="PF04824"/>
    </source>
</evidence>
<dbReference type="FunFam" id="1.10.10.580:FF:000002">
    <property type="entry name" value="Sister chromatid cohesion 1 protein 4"/>
    <property type="match status" value="1"/>
</dbReference>
<dbReference type="CDD" id="cd21793">
    <property type="entry name" value="Rad21_Rec8_M_AtSYN1-like"/>
    <property type="match status" value="1"/>
</dbReference>
<keyword evidence="3" id="KW-0131">Cell cycle</keyword>
<dbReference type="InterPro" id="IPR006910">
    <property type="entry name" value="Rad21_Rec8_N"/>
</dbReference>
<evidence type="ECO:0000256" key="3">
    <source>
        <dbReference type="ARBA" id="ARBA00022776"/>
    </source>
</evidence>
<comment type="subcellular location">
    <subcellularLocation>
        <location evidence="1">Nucleus</location>
    </subcellularLocation>
</comment>
<dbReference type="EnsemblPlants" id="TraesCS3A02G397800.1">
    <property type="protein sequence ID" value="TraesCS3A02G397800.1"/>
    <property type="gene ID" value="TraesCS3A02G397800"/>
</dbReference>
<evidence type="ECO:0000256" key="1">
    <source>
        <dbReference type="ARBA" id="ARBA00004123"/>
    </source>
</evidence>
<feature type="compositionally biased region" description="Polar residues" evidence="7">
    <location>
        <begin position="859"/>
        <end position="869"/>
    </location>
</feature>
<dbReference type="GO" id="GO:0008278">
    <property type="term" value="C:cohesin complex"/>
    <property type="evidence" value="ECO:0000318"/>
    <property type="project" value="GO_Central"/>
</dbReference>
<protein>
    <recommendedName>
        <fullName evidence="12">Rad21/Rec8-like protein N-terminal domain-containing protein</fullName>
    </recommendedName>
</protein>
<dbReference type="GO" id="GO:0007062">
    <property type="term" value="P:sister chromatid cohesion"/>
    <property type="evidence" value="ECO:0000318"/>
    <property type="project" value="GO_Central"/>
</dbReference>
<dbReference type="GO" id="GO:0007059">
    <property type="term" value="P:chromosome segregation"/>
    <property type="evidence" value="ECO:0007669"/>
    <property type="project" value="UniProtKB-KW"/>
</dbReference>
<keyword evidence="5" id="KW-0539">Nucleus</keyword>
<feature type="region of interest" description="Disordered" evidence="7">
    <location>
        <begin position="1464"/>
        <end position="1489"/>
    </location>
</feature>
<dbReference type="SMR" id="A0A3B6EMM9"/>
<feature type="domain" description="Rad21/Rec8-like protein N-terminal" evidence="9">
    <location>
        <begin position="1"/>
        <end position="101"/>
    </location>
</feature>
<comment type="subunit">
    <text evidence="6">Component of the cohesin complex.</text>
</comment>
<feature type="compositionally biased region" description="Low complexity" evidence="7">
    <location>
        <begin position="273"/>
        <end position="301"/>
    </location>
</feature>
<dbReference type="PANTHER" id="PTHR12585">
    <property type="entry name" value="SCC1 / RAD21 FAMILY MEMBER"/>
    <property type="match status" value="1"/>
</dbReference>
<name>A0A3B6EMM9_WHEAT</name>
<dbReference type="InterPro" id="IPR006909">
    <property type="entry name" value="Rad21/Rec8_C_eu"/>
</dbReference>
<proteinExistence type="inferred from homology"/>
<evidence type="ECO:0000256" key="2">
    <source>
        <dbReference type="ARBA" id="ARBA00009870"/>
    </source>
</evidence>
<keyword evidence="3" id="KW-0498">Mitosis</keyword>
<dbReference type="Gramene" id="TraesCS3A02G397800.1">
    <property type="protein sequence ID" value="TraesCS3A02G397800.1"/>
    <property type="gene ID" value="TraesCS3A02G397800"/>
</dbReference>
<evidence type="ECO:0000256" key="5">
    <source>
        <dbReference type="ARBA" id="ARBA00023242"/>
    </source>
</evidence>
<keyword evidence="11" id="KW-1185">Reference proteome</keyword>
<evidence type="ECO:0000256" key="4">
    <source>
        <dbReference type="ARBA" id="ARBA00022829"/>
    </source>
</evidence>
<feature type="region of interest" description="Disordered" evidence="7">
    <location>
        <begin position="921"/>
        <end position="954"/>
    </location>
</feature>
<feature type="region of interest" description="Disordered" evidence="7">
    <location>
        <begin position="313"/>
        <end position="339"/>
    </location>
</feature>
<dbReference type="GO" id="GO:0003682">
    <property type="term" value="F:chromatin binding"/>
    <property type="evidence" value="ECO:0000318"/>
    <property type="project" value="GO_Central"/>
</dbReference>
<sequence>MFYSQFILAKKGPLGTIWIAAHLERKLRKNQVTDTDIGVSVDSIIFPEVPIALRLSSHLMVGVVRIYSRKVNYLFHDCSEALLKIKQAFRSAAVDLPPEESTAPYHSITLPETFHLDDFELPEAEFQGDIDHHVSSKEQITLQDNPERTGYSTSEFGLDERFGDGSSSHMGFDLEEELLLAKDDPIQLESGDGILIQGQSSLHPTDMDVDDNPSKDEEAEAYNKMDDEPSSSSKQNQSNADDLRNNIPNWTGYNLRTPDLNDMLFHNEGDAGPSSSYYQPSPFPCDDPASPASPASPEFVSAQAPATPGLMEETVPSRVHESPVLSPQRKASPSSNEETAKIDNFAAPPSDFVHSAAANDVGMVEFGLTKPVQVESSGAAQENSAAPSLDFLHSATATANANDAVGAEMAEFSLVKPVQVESSGAAQENLAAPSSDPFHSAAANANDAVSAEFAEFGLAKPVQVESSGAVAPPLDFLHSAAVNANDAVGAEMSAYRLTNPVQVESSGAPSDFLHSATANANDAVGAVQENFAAPPSDFFHPGAAHANDTAHADDTVGPEMTEFRLANPVQVESSGAVHHNFAAPPLDFLHPGAAHANDAVGAGMAEFRLAEPVQVESSGAVREMDFLRQHSATVDMPPEPQTSKATVDKLVVNTEDIAVSGKTLPFKATMGSVPFVQNTSEPRTNGSTETYVTGNQTHFNEGSVNMQGYNFLASNVSVEPYPGGSTEPWVTGQQQQSFLSQASWGRPSGSTEPRVTGHPTHFNEGSVNVQGYNLHAPNVFLGHNLQEIPPGMTHSNISTAAFQQNTGTIPQYMSYNDRPNDMFTSNFPERERMLSAPYIGFHQTNDLGQLTAEKGITESDGSNKIGSLSSRKRHLEDSMPAPESRTTENLSSTPDGQRTTDAIPNDDDILASILVGRRTPGLVLDSTPLPPNASTSKRQRLTPKTALTPKTRTPKRRVKMDDAMVIHADIIRQQLISTEDIRRIRRKAPCTRTEIWMIEKGSLEDDIFREPIFSCMHKDLNGLHYRTYESVSQFTVHNREPQGQVDMSETIRADYSNAGISGAEESAAHDHQLHMVLPDTNNVDISGAKDSAALHHELNMGLPDGAHNVGISGANDSAALDHQLNMGLPDGAHNVGISGAKDSAALHHELNMGLPDGAHNVGISGANDSAALDHQLNMGLPDGAHNVGISGANDTAALDLGLPDGAHNAGISGANDSAALDHQLHMGLPDGAQLDATPQEATDAVDATAAFGLQMPSDERDNNIEKVTEFGDGKEIPLVDETNAAANITAHVDTLDKDCHQDASADMQRNTNADTPLFVQDDITHDSATITDAPDVALHSSGPACAQAVDAREGELSDIVRSDINTFEDKEMPTSEVTGLEFTEHASGFPQPTEDENAVSAMGENSGLQGNNAGSFTDMDNMGHDFTDMDHTGHDFALKECSDFGSAIHGVDADFLPYDDDGDFDEAIDLDDDDDEPNPDEFQSHDALSGWSSRTKGVARYLKTLFDEESGRGRKNVVIDHLVNGKSRKEASRMFFETLVLSTKDYIQVEQPIPFGLINVKPVSKLLKTDF</sequence>
<dbReference type="SUPFAM" id="SSF46785">
    <property type="entry name" value="Winged helix' DNA-binding domain"/>
    <property type="match status" value="1"/>
</dbReference>
<accession>A0A3B6EMM9</accession>
<feature type="region of interest" description="Disordered" evidence="7">
    <location>
        <begin position="197"/>
        <end position="250"/>
    </location>
</feature>
<evidence type="ECO:0000256" key="6">
    <source>
        <dbReference type="ARBA" id="ARBA00064543"/>
    </source>
</evidence>
<dbReference type="InterPro" id="IPR039781">
    <property type="entry name" value="Rad21/Rec8-like"/>
</dbReference>
<dbReference type="PaxDb" id="4565-Traes_3AL_9B1E0D235.2"/>
<dbReference type="PANTHER" id="PTHR12585:SF69">
    <property type="entry name" value="FI11703P"/>
    <property type="match status" value="1"/>
</dbReference>
<dbReference type="STRING" id="4565.A0A3B6EMM9"/>
<organism evidence="10">
    <name type="scientific">Triticum aestivum</name>
    <name type="common">Wheat</name>
    <dbReference type="NCBI Taxonomy" id="4565"/>
    <lineage>
        <taxon>Eukaryota</taxon>
        <taxon>Viridiplantae</taxon>
        <taxon>Streptophyta</taxon>
        <taxon>Embryophyta</taxon>
        <taxon>Tracheophyta</taxon>
        <taxon>Spermatophyta</taxon>
        <taxon>Magnoliopsida</taxon>
        <taxon>Liliopsida</taxon>
        <taxon>Poales</taxon>
        <taxon>Poaceae</taxon>
        <taxon>BOP clade</taxon>
        <taxon>Pooideae</taxon>
        <taxon>Triticodae</taxon>
        <taxon>Triticeae</taxon>
        <taxon>Triticinae</taxon>
        <taxon>Triticum</taxon>
    </lineage>
</organism>
<feature type="compositionally biased region" description="Polar residues" evidence="7">
    <location>
        <begin position="887"/>
        <end position="902"/>
    </location>
</feature>
<comment type="similarity">
    <text evidence="2">Belongs to the rad21 family.</text>
</comment>
<feature type="region of interest" description="Disordered" evidence="7">
    <location>
        <begin position="264"/>
        <end position="301"/>
    </location>
</feature>
<dbReference type="InterPro" id="IPR036390">
    <property type="entry name" value="WH_DNA-bd_sf"/>
</dbReference>
<evidence type="ECO:0000313" key="10">
    <source>
        <dbReference type="EnsemblPlants" id="TraesCS3A02G397800.1"/>
    </source>
</evidence>
<keyword evidence="4" id="KW-0159">Chromosome partition</keyword>
<reference evidence="10" key="2">
    <citation type="submission" date="2018-10" db="UniProtKB">
        <authorList>
            <consortium name="EnsemblPlants"/>
        </authorList>
    </citation>
    <scope>IDENTIFICATION</scope>
</reference>
<dbReference type="GO" id="GO:1990414">
    <property type="term" value="P:replication-born double-strand break repair via sister chromatid exchange"/>
    <property type="evidence" value="ECO:0000318"/>
    <property type="project" value="GO_Central"/>
</dbReference>
<dbReference type="InterPro" id="IPR023093">
    <property type="entry name" value="ScpA-like_C"/>
</dbReference>
<evidence type="ECO:0000313" key="11">
    <source>
        <dbReference type="Proteomes" id="UP000019116"/>
    </source>
</evidence>
<dbReference type="GO" id="GO:0005634">
    <property type="term" value="C:nucleus"/>
    <property type="evidence" value="ECO:0007669"/>
    <property type="project" value="UniProtKB-SubCell"/>
</dbReference>
<feature type="region of interest" description="Disordered" evidence="7">
    <location>
        <begin position="855"/>
        <end position="905"/>
    </location>
</feature>
<keyword evidence="3" id="KW-0132">Cell division</keyword>
<reference evidence="10" key="1">
    <citation type="submission" date="2018-08" db="EMBL/GenBank/DDBJ databases">
        <authorList>
            <person name="Rossello M."/>
        </authorList>
    </citation>
    <scope>NUCLEOTIDE SEQUENCE [LARGE SCALE GENOMIC DNA]</scope>
    <source>
        <strain evidence="10">cv. Chinese Spring</strain>
    </source>
</reference>
<evidence type="ECO:0008006" key="12">
    <source>
        <dbReference type="Google" id="ProtNLM"/>
    </source>
</evidence>
<dbReference type="Proteomes" id="UP000019116">
    <property type="component" value="Chromosome 3A"/>
</dbReference>
<feature type="compositionally biased region" description="Basic and acidic residues" evidence="7">
    <location>
        <begin position="212"/>
        <end position="227"/>
    </location>
</feature>
<feature type="domain" description="Rad21/Rec8-like protein C-terminal eukaryotic" evidence="8">
    <location>
        <begin position="1517"/>
        <end position="1565"/>
    </location>
</feature>
<dbReference type="Pfam" id="PF04825">
    <property type="entry name" value="Rad21_Rec8_N"/>
    <property type="match status" value="1"/>
</dbReference>
<evidence type="ECO:0000256" key="7">
    <source>
        <dbReference type="SAM" id="MobiDB-lite"/>
    </source>
</evidence>
<evidence type="ECO:0000259" key="9">
    <source>
        <dbReference type="Pfam" id="PF04825"/>
    </source>
</evidence>
<feature type="compositionally biased region" description="Polar residues" evidence="7">
    <location>
        <begin position="230"/>
        <end position="250"/>
    </location>
</feature>